<dbReference type="CDD" id="cd20543">
    <property type="entry name" value="CYCLIN_AtCycD-like_rpt1"/>
    <property type="match status" value="1"/>
</dbReference>
<dbReference type="Pfam" id="PF02984">
    <property type="entry name" value="Cyclin_C"/>
    <property type="match status" value="1"/>
</dbReference>
<evidence type="ECO:0000259" key="6">
    <source>
        <dbReference type="SMART" id="SM00385"/>
    </source>
</evidence>
<dbReference type="InterPro" id="IPR006671">
    <property type="entry name" value="Cyclin_N"/>
</dbReference>
<accession>A0AAN8V4A0</accession>
<feature type="domain" description="Cyclin C-terminal" evidence="7">
    <location>
        <begin position="185"/>
        <end position="313"/>
    </location>
</feature>
<dbReference type="Pfam" id="PF00134">
    <property type="entry name" value="Cyclin_N"/>
    <property type="match status" value="1"/>
</dbReference>
<dbReference type="FunFam" id="1.10.472.10:FF:000074">
    <property type="entry name" value="D3-type cyclin"/>
    <property type="match status" value="1"/>
</dbReference>
<dbReference type="Proteomes" id="UP001370490">
    <property type="component" value="Unassembled WGS sequence"/>
</dbReference>
<feature type="domain" description="Cyclin-like" evidence="6">
    <location>
        <begin position="193"/>
        <end position="277"/>
    </location>
</feature>
<gene>
    <name evidence="8" type="ORF">RJ641_011385</name>
</gene>
<evidence type="ECO:0000313" key="8">
    <source>
        <dbReference type="EMBL" id="KAK6923081.1"/>
    </source>
</evidence>
<dbReference type="InterPro" id="IPR036915">
    <property type="entry name" value="Cyclin-like_sf"/>
</dbReference>
<proteinExistence type="inferred from homology"/>
<name>A0AAN8V4A0_9MAGN</name>
<dbReference type="AlphaFoldDB" id="A0AAN8V4A0"/>
<reference evidence="8 9" key="1">
    <citation type="submission" date="2023-12" db="EMBL/GenBank/DDBJ databases">
        <title>A high-quality genome assembly for Dillenia turbinata (Dilleniales).</title>
        <authorList>
            <person name="Chanderbali A."/>
        </authorList>
    </citation>
    <scope>NUCLEOTIDE SEQUENCE [LARGE SCALE GENOMIC DNA]</scope>
    <source>
        <strain evidence="8">LSX21</strain>
        <tissue evidence="8">Leaf</tissue>
    </source>
</reference>
<comment type="caution">
    <text evidence="8">The sequence shown here is derived from an EMBL/GenBank/DDBJ whole genome shotgun (WGS) entry which is preliminary data.</text>
</comment>
<evidence type="ECO:0000256" key="1">
    <source>
        <dbReference type="ARBA" id="ARBA00009065"/>
    </source>
</evidence>
<dbReference type="FunFam" id="1.10.472.10:FF:000070">
    <property type="entry name" value="CYCLIN D32"/>
    <property type="match status" value="1"/>
</dbReference>
<dbReference type="GO" id="GO:0048316">
    <property type="term" value="P:seed development"/>
    <property type="evidence" value="ECO:0007669"/>
    <property type="project" value="UniProtKB-ARBA"/>
</dbReference>
<dbReference type="GO" id="GO:0010444">
    <property type="term" value="P:guard mother cell differentiation"/>
    <property type="evidence" value="ECO:0007669"/>
    <property type="project" value="UniProtKB-ARBA"/>
</dbReference>
<comment type="similarity">
    <text evidence="1">Belongs to the cyclin family. Cyclin D subfamily.</text>
</comment>
<evidence type="ECO:0000256" key="5">
    <source>
        <dbReference type="RuleBase" id="RU000383"/>
    </source>
</evidence>
<dbReference type="GO" id="GO:0051301">
    <property type="term" value="P:cell division"/>
    <property type="evidence" value="ECO:0007669"/>
    <property type="project" value="UniProtKB-KW"/>
</dbReference>
<feature type="domain" description="Cyclin-like" evidence="6">
    <location>
        <begin position="88"/>
        <end position="176"/>
    </location>
</feature>
<dbReference type="InterPro" id="IPR013763">
    <property type="entry name" value="Cyclin-like_dom"/>
</dbReference>
<keyword evidence="4" id="KW-0131">Cell cycle</keyword>
<evidence type="ECO:0000313" key="9">
    <source>
        <dbReference type="Proteomes" id="UP001370490"/>
    </source>
</evidence>
<keyword evidence="3 5" id="KW-0195">Cyclin</keyword>
<keyword evidence="9" id="KW-1185">Reference proteome</keyword>
<dbReference type="SMART" id="SM01332">
    <property type="entry name" value="Cyclin_C"/>
    <property type="match status" value="1"/>
</dbReference>
<dbReference type="SMART" id="SM00385">
    <property type="entry name" value="CYCLIN"/>
    <property type="match status" value="2"/>
</dbReference>
<sequence>MVLGEETSLQNPLDGLYCVEEKWDSDEDRDRVDENERNPELFTSAVLENGMFWEENELVCLISKERETKSNEVCSNRSLMVARKEAVEWILRVNAHYAFSALTTVLAINYFDRFLSNLQFQKDKPWMIQLTAVACLSLAAKVEESHVPLLLDLQVGDCKYLFEAKTIQRMELLVLSTLKWKMHPVTPLSYFEHIVRRIGLKTHLHREFLRRCEHLLLSVIADSRFVGYLPSVLASATILHVIKVVEPYNHVEYQNQLMDILDVNKDEADECYKFILELLGGSGSTENQSHKRKYQSIPSSPNGIFDASFSSDNSNDSWVVASSVSSSPDPLIKRSRATDQQMRPLSINRVSLNVLSSTY</sequence>
<dbReference type="CDD" id="cd20544">
    <property type="entry name" value="CYCLIN_AtCycD-like_rpt2"/>
    <property type="match status" value="1"/>
</dbReference>
<dbReference type="PANTHER" id="PTHR10177">
    <property type="entry name" value="CYCLINS"/>
    <property type="match status" value="1"/>
</dbReference>
<dbReference type="InterPro" id="IPR004367">
    <property type="entry name" value="Cyclin_C-dom"/>
</dbReference>
<evidence type="ECO:0000259" key="7">
    <source>
        <dbReference type="SMART" id="SM01332"/>
    </source>
</evidence>
<keyword evidence="2" id="KW-0132">Cell division</keyword>
<dbReference type="InterPro" id="IPR039361">
    <property type="entry name" value="Cyclin"/>
</dbReference>
<dbReference type="EMBL" id="JBAMMX010000018">
    <property type="protein sequence ID" value="KAK6923081.1"/>
    <property type="molecule type" value="Genomic_DNA"/>
</dbReference>
<evidence type="ECO:0000256" key="2">
    <source>
        <dbReference type="ARBA" id="ARBA00022618"/>
    </source>
</evidence>
<dbReference type="SUPFAM" id="SSF47954">
    <property type="entry name" value="Cyclin-like"/>
    <property type="match status" value="2"/>
</dbReference>
<organism evidence="8 9">
    <name type="scientific">Dillenia turbinata</name>
    <dbReference type="NCBI Taxonomy" id="194707"/>
    <lineage>
        <taxon>Eukaryota</taxon>
        <taxon>Viridiplantae</taxon>
        <taxon>Streptophyta</taxon>
        <taxon>Embryophyta</taxon>
        <taxon>Tracheophyta</taxon>
        <taxon>Spermatophyta</taxon>
        <taxon>Magnoliopsida</taxon>
        <taxon>eudicotyledons</taxon>
        <taxon>Gunneridae</taxon>
        <taxon>Pentapetalae</taxon>
        <taxon>Dilleniales</taxon>
        <taxon>Dilleniaceae</taxon>
        <taxon>Dillenia</taxon>
    </lineage>
</organism>
<dbReference type="Gene3D" id="1.10.472.10">
    <property type="entry name" value="Cyclin-like"/>
    <property type="match status" value="2"/>
</dbReference>
<protein>
    <submittedName>
        <fullName evidence="8">Cyclin, C-terminal domain</fullName>
    </submittedName>
</protein>
<evidence type="ECO:0000256" key="3">
    <source>
        <dbReference type="ARBA" id="ARBA00023127"/>
    </source>
</evidence>
<evidence type="ECO:0000256" key="4">
    <source>
        <dbReference type="ARBA" id="ARBA00023306"/>
    </source>
</evidence>